<feature type="transmembrane region" description="Helical" evidence="1">
    <location>
        <begin position="350"/>
        <end position="373"/>
    </location>
</feature>
<keyword evidence="1" id="KW-0812">Transmembrane</keyword>
<feature type="transmembrane region" description="Helical" evidence="1">
    <location>
        <begin position="326"/>
        <end position="344"/>
    </location>
</feature>
<evidence type="ECO:0000313" key="2">
    <source>
        <dbReference type="EMBL" id="QDT08619.1"/>
    </source>
</evidence>
<dbReference type="PANTHER" id="PTHR36178">
    <property type="entry name" value="SLR0625 PROTEIN"/>
    <property type="match status" value="1"/>
</dbReference>
<dbReference type="GO" id="GO:0015813">
    <property type="term" value="P:L-glutamate transmembrane transport"/>
    <property type="evidence" value="ECO:0007669"/>
    <property type="project" value="InterPro"/>
</dbReference>
<gene>
    <name evidence="2" type="ORF">K239x_05590</name>
</gene>
<keyword evidence="1" id="KW-0472">Membrane</keyword>
<sequence>MTLAFLFVAVVLLIGVLLRTCVPLLRWLFIPASVVAGFVGLAVIQTGKSTAPSSGWPAAASSVSDSLSQWPGWLIAVVFAGMLLNQGRSIAKENLSRVGRQGLMVWIIVLGETAIGLVATWLFVQPFYDVPNSFGMLIETGFAGGHGTAAAMGEVFLHPSIGLESGKDLGMLMATCGLVGGLLSGIVAINIGARLGWIHKTDEPFDRAAESQKLELPIGIARIERETIDPLLFQVIWLALAFGVGLLLQDGVTRLAEFVDTEMGWGGTAKSNADAAQGQLAKRLSASSVAIFPLFIYTLFGGWIIQRILRLLGQSHRIDGETLNRLTSTAMDVLVVAAIASLNLEAVAALLVPFLILMVGGLIWATVCLLMFARWILPREHWFQLGLINYGMSTGTTATGFVLLRMVDPELKSGAAEDYALAAPLSAPFIGGGMITIALPLLVLQRVWIGAAALVLVAVVVALILAGRSWNQSTQTAN</sequence>
<reference evidence="2 3" key="1">
    <citation type="submission" date="2019-02" db="EMBL/GenBank/DDBJ databases">
        <title>Deep-cultivation of Planctomycetes and their phenomic and genomic characterization uncovers novel biology.</title>
        <authorList>
            <person name="Wiegand S."/>
            <person name="Jogler M."/>
            <person name="Boedeker C."/>
            <person name="Pinto D."/>
            <person name="Vollmers J."/>
            <person name="Rivas-Marin E."/>
            <person name="Kohn T."/>
            <person name="Peeters S.H."/>
            <person name="Heuer A."/>
            <person name="Rast P."/>
            <person name="Oberbeckmann S."/>
            <person name="Bunk B."/>
            <person name="Jeske O."/>
            <person name="Meyerdierks A."/>
            <person name="Storesund J.E."/>
            <person name="Kallscheuer N."/>
            <person name="Luecker S."/>
            <person name="Lage O.M."/>
            <person name="Pohl T."/>
            <person name="Merkel B.J."/>
            <person name="Hornburger P."/>
            <person name="Mueller R.-W."/>
            <person name="Bruemmer F."/>
            <person name="Labrenz M."/>
            <person name="Spormann A.M."/>
            <person name="Op den Camp H."/>
            <person name="Overmann J."/>
            <person name="Amann R."/>
            <person name="Jetten M.S.M."/>
            <person name="Mascher T."/>
            <person name="Medema M.H."/>
            <person name="Devos D.P."/>
            <person name="Kaster A.-K."/>
            <person name="Ovreas L."/>
            <person name="Rohde M."/>
            <person name="Galperin M.Y."/>
            <person name="Jogler C."/>
        </authorList>
    </citation>
    <scope>NUCLEOTIDE SEQUENCE [LARGE SCALE GENOMIC DNA]</scope>
    <source>
        <strain evidence="2 3">K23_9</strain>
    </source>
</reference>
<protein>
    <submittedName>
        <fullName evidence="2">Sodium/glutamate symporter</fullName>
    </submittedName>
</protein>
<feature type="transmembrane region" description="Helical" evidence="1">
    <location>
        <begin position="169"/>
        <end position="191"/>
    </location>
</feature>
<keyword evidence="3" id="KW-1185">Reference proteome</keyword>
<dbReference type="InterPro" id="IPR004445">
    <property type="entry name" value="GltS"/>
</dbReference>
<dbReference type="AlphaFoldDB" id="A0A517NNB7"/>
<dbReference type="EMBL" id="CP036526">
    <property type="protein sequence ID" value="QDT08619.1"/>
    <property type="molecule type" value="Genomic_DNA"/>
</dbReference>
<feature type="transmembrane region" description="Helical" evidence="1">
    <location>
        <begin position="70"/>
        <end position="91"/>
    </location>
</feature>
<feature type="transmembrane region" description="Helical" evidence="1">
    <location>
        <begin position="451"/>
        <end position="470"/>
    </location>
</feature>
<keyword evidence="1" id="KW-1133">Transmembrane helix</keyword>
<name>A0A517NNB7_9BACT</name>
<accession>A0A517NNB7</accession>
<feature type="transmembrane region" description="Helical" evidence="1">
    <location>
        <begin position="419"/>
        <end position="444"/>
    </location>
</feature>
<feature type="transmembrane region" description="Helical" evidence="1">
    <location>
        <begin position="231"/>
        <end position="248"/>
    </location>
</feature>
<proteinExistence type="predicted"/>
<dbReference type="PANTHER" id="PTHR36178:SF1">
    <property type="entry name" value="SODIUM_GLUTAMATE SYMPORTER"/>
    <property type="match status" value="1"/>
</dbReference>
<evidence type="ECO:0000313" key="3">
    <source>
        <dbReference type="Proteomes" id="UP000319817"/>
    </source>
</evidence>
<feature type="transmembrane region" description="Helical" evidence="1">
    <location>
        <begin position="385"/>
        <end position="407"/>
    </location>
</feature>
<dbReference type="Pfam" id="PF03616">
    <property type="entry name" value="Glt_symporter"/>
    <property type="match status" value="1"/>
</dbReference>
<organism evidence="2 3">
    <name type="scientific">Stieleria marina</name>
    <dbReference type="NCBI Taxonomy" id="1930275"/>
    <lineage>
        <taxon>Bacteria</taxon>
        <taxon>Pseudomonadati</taxon>
        <taxon>Planctomycetota</taxon>
        <taxon>Planctomycetia</taxon>
        <taxon>Pirellulales</taxon>
        <taxon>Pirellulaceae</taxon>
        <taxon>Stieleria</taxon>
    </lineage>
</organism>
<dbReference type="Proteomes" id="UP000319817">
    <property type="component" value="Chromosome"/>
</dbReference>
<dbReference type="GO" id="GO:0015501">
    <property type="term" value="F:glutamate:sodium symporter activity"/>
    <property type="evidence" value="ECO:0007669"/>
    <property type="project" value="InterPro"/>
</dbReference>
<dbReference type="RefSeq" id="WP_145416136.1">
    <property type="nucleotide sequence ID" value="NZ_CP036526.1"/>
</dbReference>
<feature type="transmembrane region" description="Helical" evidence="1">
    <location>
        <begin position="103"/>
        <end position="124"/>
    </location>
</feature>
<dbReference type="GO" id="GO:0016020">
    <property type="term" value="C:membrane"/>
    <property type="evidence" value="ECO:0007669"/>
    <property type="project" value="InterPro"/>
</dbReference>
<dbReference type="OrthoDB" id="9801557at2"/>
<feature type="transmembrane region" description="Helical" evidence="1">
    <location>
        <begin position="284"/>
        <end position="305"/>
    </location>
</feature>
<evidence type="ECO:0000256" key="1">
    <source>
        <dbReference type="SAM" id="Phobius"/>
    </source>
</evidence>